<accession>A0ABP8IDE7</accession>
<sequence>MNDKAIIALALSAILTTPLLSPTAQANPQSKQAAYLELLDQQIAILNNFGSEQQVKNLESAKNGLLFLSDEELNTLPDVDYLTSLKSSNQILLNNIQTTTVQKQSSNFNIQATTTLTPPDYPNFPLCATSPGQRHDDLVVFISEQALFVAESVREVASRGCEQVVVALGAGGNTSAACIVTDAVYIAAKEAHNIISFCDAEVDEAQLEAAFLRTEDLFNLGHEISSELLTHDTDLKSNLTTHDTEVKANLMTHDTDIKSNLATHDLDIKNLLIQVLANQGEMLANQTTIIELLNTPQGKRPAWNDQ</sequence>
<proteinExistence type="predicted"/>
<dbReference type="RefSeq" id="WP_345291509.1">
    <property type="nucleotide sequence ID" value="NZ_BAABFV010000001.1"/>
</dbReference>
<evidence type="ECO:0000256" key="1">
    <source>
        <dbReference type="SAM" id="SignalP"/>
    </source>
</evidence>
<feature type="signal peptide" evidence="1">
    <location>
        <begin position="1"/>
        <end position="26"/>
    </location>
</feature>
<dbReference type="EMBL" id="BAABFV010000001">
    <property type="protein sequence ID" value="GAA4356125.1"/>
    <property type="molecule type" value="Genomic_DNA"/>
</dbReference>
<protein>
    <submittedName>
        <fullName evidence="2">Uncharacterized protein</fullName>
    </submittedName>
</protein>
<organism evidence="2 3">
    <name type="scientific">Kangiella marina</name>
    <dbReference type="NCBI Taxonomy" id="1079178"/>
    <lineage>
        <taxon>Bacteria</taxon>
        <taxon>Pseudomonadati</taxon>
        <taxon>Pseudomonadota</taxon>
        <taxon>Gammaproteobacteria</taxon>
        <taxon>Kangiellales</taxon>
        <taxon>Kangiellaceae</taxon>
        <taxon>Kangiella</taxon>
    </lineage>
</organism>
<reference evidence="3" key="1">
    <citation type="journal article" date="2019" name="Int. J. Syst. Evol. Microbiol.">
        <title>The Global Catalogue of Microorganisms (GCM) 10K type strain sequencing project: providing services to taxonomists for standard genome sequencing and annotation.</title>
        <authorList>
            <consortium name="The Broad Institute Genomics Platform"/>
            <consortium name="The Broad Institute Genome Sequencing Center for Infectious Disease"/>
            <person name="Wu L."/>
            <person name="Ma J."/>
        </authorList>
    </citation>
    <scope>NUCLEOTIDE SEQUENCE [LARGE SCALE GENOMIC DNA]</scope>
    <source>
        <strain evidence="3">JCM 17728</strain>
    </source>
</reference>
<dbReference type="Proteomes" id="UP001501011">
    <property type="component" value="Unassembled WGS sequence"/>
</dbReference>
<name>A0ABP8IDE7_9GAMM</name>
<keyword evidence="1" id="KW-0732">Signal</keyword>
<evidence type="ECO:0000313" key="3">
    <source>
        <dbReference type="Proteomes" id="UP001501011"/>
    </source>
</evidence>
<feature type="chain" id="PRO_5047201632" evidence="1">
    <location>
        <begin position="27"/>
        <end position="306"/>
    </location>
</feature>
<comment type="caution">
    <text evidence="2">The sequence shown here is derived from an EMBL/GenBank/DDBJ whole genome shotgun (WGS) entry which is preliminary data.</text>
</comment>
<keyword evidence="3" id="KW-1185">Reference proteome</keyword>
<evidence type="ECO:0000313" key="2">
    <source>
        <dbReference type="EMBL" id="GAA4356125.1"/>
    </source>
</evidence>
<gene>
    <name evidence="2" type="ORF">GCM10023151_03760</name>
</gene>